<dbReference type="GO" id="GO:0010468">
    <property type="term" value="P:regulation of gene expression"/>
    <property type="evidence" value="ECO:0007669"/>
    <property type="project" value="TreeGrafter"/>
</dbReference>
<evidence type="ECO:0000256" key="2">
    <source>
        <dbReference type="ARBA" id="ARBA00022723"/>
    </source>
</evidence>
<dbReference type="AlphaFoldDB" id="A0A9P9E4Z9"/>
<dbReference type="GO" id="GO:0008270">
    <property type="term" value="F:zinc ion binding"/>
    <property type="evidence" value="ECO:0007669"/>
    <property type="project" value="UniProtKB-KW"/>
</dbReference>
<feature type="domain" description="C2H2-type" evidence="8">
    <location>
        <begin position="85"/>
        <end position="113"/>
    </location>
</feature>
<feature type="non-terminal residue" evidence="9">
    <location>
        <position position="494"/>
    </location>
</feature>
<dbReference type="Proteomes" id="UP000700596">
    <property type="component" value="Unassembled WGS sequence"/>
</dbReference>
<evidence type="ECO:0000259" key="8">
    <source>
        <dbReference type="PROSITE" id="PS50157"/>
    </source>
</evidence>
<sequence>MLTSTPYKHYPLRLVKMVSQIEPIANKRVKCTYEDCDLYFPTVGAMISHKKNSEEHDYCQKCDKDFNSFEELAQHKAFTPDVHQRACRVCGDEFKSVSGLKRHIELSHKVNQKLSCIGCNETFHRASLMVEHLEFGHCPEISAGQFHAHIVHKQLVSELLRSTPNGGSNMVRFLQKQEKHDAAIDNDEHEGGINIMDDNNDEAQDIGFQAIEPDIPTSACELAEREQGGAYPPLPSQKLKACSTSGGFPSVFDEIAERLDRMSMSGLAPPSVAVTSATISVAGDFPPPATNQATVWSGKSASTLFPKAKSFVAGNELIQLEQVNEDKDFKFGPNVMNTRFWDPSSVDWSPERFYNSMESTYTCPFPCEQAFKVSVDLANHIRYEHRITRMRCPTCLKQFNSATALVSHCESHASKCPINQSDDFGTFLDRLTGGFLSVKEKIRPDHMHNPAVLVRNPITRRLEPYHPPQASYLQYTVTKPPDYKEPRKTTEIGG</sequence>
<dbReference type="PROSITE" id="PS50157">
    <property type="entry name" value="ZINC_FINGER_C2H2_2"/>
    <property type="match status" value="3"/>
</dbReference>
<dbReference type="GO" id="GO:0005634">
    <property type="term" value="C:nucleus"/>
    <property type="evidence" value="ECO:0007669"/>
    <property type="project" value="UniProtKB-SubCell"/>
</dbReference>
<evidence type="ECO:0000313" key="10">
    <source>
        <dbReference type="Proteomes" id="UP000700596"/>
    </source>
</evidence>
<comment type="subcellular location">
    <subcellularLocation>
        <location evidence="1">Nucleus</location>
    </subcellularLocation>
</comment>
<dbReference type="InterPro" id="IPR050331">
    <property type="entry name" value="Zinc_finger"/>
</dbReference>
<evidence type="ECO:0000256" key="3">
    <source>
        <dbReference type="ARBA" id="ARBA00022737"/>
    </source>
</evidence>
<dbReference type="InterPro" id="IPR013087">
    <property type="entry name" value="Znf_C2H2_type"/>
</dbReference>
<keyword evidence="6" id="KW-0539">Nucleus</keyword>
<evidence type="ECO:0000313" key="9">
    <source>
        <dbReference type="EMBL" id="KAH7132534.1"/>
    </source>
</evidence>
<dbReference type="OrthoDB" id="8117402at2759"/>
<dbReference type="Gene3D" id="3.30.160.60">
    <property type="entry name" value="Classic Zinc Finger"/>
    <property type="match status" value="2"/>
</dbReference>
<dbReference type="PROSITE" id="PS00028">
    <property type="entry name" value="ZINC_FINGER_C2H2_1"/>
    <property type="match status" value="4"/>
</dbReference>
<evidence type="ECO:0000256" key="7">
    <source>
        <dbReference type="PROSITE-ProRule" id="PRU00042"/>
    </source>
</evidence>
<evidence type="ECO:0000256" key="4">
    <source>
        <dbReference type="ARBA" id="ARBA00022771"/>
    </source>
</evidence>
<organism evidence="9 10">
    <name type="scientific">Dendryphion nanum</name>
    <dbReference type="NCBI Taxonomy" id="256645"/>
    <lineage>
        <taxon>Eukaryota</taxon>
        <taxon>Fungi</taxon>
        <taxon>Dikarya</taxon>
        <taxon>Ascomycota</taxon>
        <taxon>Pezizomycotina</taxon>
        <taxon>Dothideomycetes</taxon>
        <taxon>Pleosporomycetidae</taxon>
        <taxon>Pleosporales</taxon>
        <taxon>Torulaceae</taxon>
        <taxon>Dendryphion</taxon>
    </lineage>
</organism>
<name>A0A9P9E4Z9_9PLEO</name>
<proteinExistence type="predicted"/>
<dbReference type="SMART" id="SM00355">
    <property type="entry name" value="ZnF_C2H2"/>
    <property type="match status" value="6"/>
</dbReference>
<feature type="domain" description="C2H2-type" evidence="8">
    <location>
        <begin position="390"/>
        <end position="417"/>
    </location>
</feature>
<dbReference type="PANTHER" id="PTHR16515:SF49">
    <property type="entry name" value="GASTRULA ZINC FINGER PROTEIN XLCGF49.1-LIKE-RELATED"/>
    <property type="match status" value="1"/>
</dbReference>
<dbReference type="SUPFAM" id="SSF57667">
    <property type="entry name" value="beta-beta-alpha zinc fingers"/>
    <property type="match status" value="2"/>
</dbReference>
<accession>A0A9P9E4Z9</accession>
<dbReference type="InterPro" id="IPR036236">
    <property type="entry name" value="Znf_C2H2_sf"/>
</dbReference>
<reference evidence="9" key="1">
    <citation type="journal article" date="2021" name="Nat. Commun.">
        <title>Genetic determinants of endophytism in the Arabidopsis root mycobiome.</title>
        <authorList>
            <person name="Mesny F."/>
            <person name="Miyauchi S."/>
            <person name="Thiergart T."/>
            <person name="Pickel B."/>
            <person name="Atanasova L."/>
            <person name="Karlsson M."/>
            <person name="Huettel B."/>
            <person name="Barry K.W."/>
            <person name="Haridas S."/>
            <person name="Chen C."/>
            <person name="Bauer D."/>
            <person name="Andreopoulos W."/>
            <person name="Pangilinan J."/>
            <person name="LaButti K."/>
            <person name="Riley R."/>
            <person name="Lipzen A."/>
            <person name="Clum A."/>
            <person name="Drula E."/>
            <person name="Henrissat B."/>
            <person name="Kohler A."/>
            <person name="Grigoriev I.V."/>
            <person name="Martin F.M."/>
            <person name="Hacquard S."/>
        </authorList>
    </citation>
    <scope>NUCLEOTIDE SEQUENCE</scope>
    <source>
        <strain evidence="9">MPI-CAGE-CH-0243</strain>
    </source>
</reference>
<evidence type="ECO:0000256" key="5">
    <source>
        <dbReference type="ARBA" id="ARBA00022833"/>
    </source>
</evidence>
<evidence type="ECO:0000256" key="6">
    <source>
        <dbReference type="ARBA" id="ARBA00023242"/>
    </source>
</evidence>
<gene>
    <name evidence="9" type="ORF">B0J11DRAFT_601147</name>
</gene>
<keyword evidence="10" id="KW-1185">Reference proteome</keyword>
<keyword evidence="4 7" id="KW-0863">Zinc-finger</keyword>
<keyword evidence="5" id="KW-0862">Zinc</keyword>
<feature type="domain" description="C2H2-type" evidence="8">
    <location>
        <begin position="361"/>
        <end position="390"/>
    </location>
</feature>
<dbReference type="PANTHER" id="PTHR16515">
    <property type="entry name" value="PR DOMAIN ZINC FINGER PROTEIN"/>
    <property type="match status" value="1"/>
</dbReference>
<keyword evidence="3" id="KW-0677">Repeat</keyword>
<comment type="caution">
    <text evidence="9">The sequence shown here is derived from an EMBL/GenBank/DDBJ whole genome shotgun (WGS) entry which is preliminary data.</text>
</comment>
<dbReference type="EMBL" id="JAGMWT010000003">
    <property type="protein sequence ID" value="KAH7132534.1"/>
    <property type="molecule type" value="Genomic_DNA"/>
</dbReference>
<protein>
    <recommendedName>
        <fullName evidence="8">C2H2-type domain-containing protein</fullName>
    </recommendedName>
</protein>
<evidence type="ECO:0000256" key="1">
    <source>
        <dbReference type="ARBA" id="ARBA00004123"/>
    </source>
</evidence>
<keyword evidence="2" id="KW-0479">Metal-binding</keyword>